<dbReference type="InterPro" id="IPR012437">
    <property type="entry name" value="DUF1638"/>
</dbReference>
<proteinExistence type="predicted"/>
<accession>A0A931CTU4</accession>
<feature type="domain" description="DUF1638" evidence="1">
    <location>
        <begin position="37"/>
        <end position="207"/>
    </location>
</feature>
<reference evidence="2" key="1">
    <citation type="submission" date="2020-07" db="EMBL/GenBank/DDBJ databases">
        <title>Severe corrosion of carbon steel in oil field produced water can be linked to methanogenic archaea containing a special type of NiFe hydrogenase.</title>
        <authorList>
            <person name="Lahme S."/>
            <person name="Mand J."/>
            <person name="Longwell J."/>
            <person name="Smith R."/>
            <person name="Enning D."/>
        </authorList>
    </citation>
    <scope>NUCLEOTIDE SEQUENCE</scope>
    <source>
        <strain evidence="2">MIC098Bin6</strain>
    </source>
</reference>
<sequence>MTQSFSDTAIVACGTIRPEIEFLTAKNFIDTDHIYFTTPGLHQDIRELERQLGKTIEKAKSRAKGVIVVYGGKYCYVNADEPTRLMANVISEYGPEVVRIQASHCMGMLAGQDEMDRIAQEVAGGEPVWFMTPGWVKFRKLVFKGWDKGIANENFPRHTGGAVVLDGIGFMDDYMEKDPEGFLEYCDWMGIPMQAYPITLDRFKSLLTDQLAVLTANQAAIQ</sequence>
<organism evidence="2 3">
    <name type="scientific">Desulfotignum balticum</name>
    <dbReference type="NCBI Taxonomy" id="115781"/>
    <lineage>
        <taxon>Bacteria</taxon>
        <taxon>Pseudomonadati</taxon>
        <taxon>Thermodesulfobacteriota</taxon>
        <taxon>Desulfobacteria</taxon>
        <taxon>Desulfobacterales</taxon>
        <taxon>Desulfobacteraceae</taxon>
        <taxon>Desulfotignum</taxon>
    </lineage>
</organism>
<gene>
    <name evidence="2" type="ORF">H0S81_05260</name>
</gene>
<dbReference type="Pfam" id="PF07796">
    <property type="entry name" value="DUF1638"/>
    <property type="match status" value="1"/>
</dbReference>
<dbReference type="Proteomes" id="UP000706172">
    <property type="component" value="Unassembled WGS sequence"/>
</dbReference>
<protein>
    <submittedName>
        <fullName evidence="2">DUF1638 domain-containing protein</fullName>
    </submittedName>
</protein>
<comment type="caution">
    <text evidence="2">The sequence shown here is derived from an EMBL/GenBank/DDBJ whole genome shotgun (WGS) entry which is preliminary data.</text>
</comment>
<evidence type="ECO:0000313" key="3">
    <source>
        <dbReference type="Proteomes" id="UP000706172"/>
    </source>
</evidence>
<evidence type="ECO:0000259" key="1">
    <source>
        <dbReference type="Pfam" id="PF07796"/>
    </source>
</evidence>
<evidence type="ECO:0000313" key="2">
    <source>
        <dbReference type="EMBL" id="MBG0779317.1"/>
    </source>
</evidence>
<dbReference type="EMBL" id="JACCQK010000277">
    <property type="protein sequence ID" value="MBG0779317.1"/>
    <property type="molecule type" value="Genomic_DNA"/>
</dbReference>
<dbReference type="AlphaFoldDB" id="A0A931CTU4"/>
<name>A0A931CTU4_9BACT</name>